<reference evidence="1" key="1">
    <citation type="submission" date="2020-11" db="EMBL/GenBank/DDBJ databases">
        <authorList>
            <consortium name="DOE Joint Genome Institute"/>
            <person name="Ahrendt S."/>
            <person name="Riley R."/>
            <person name="Andreopoulos W."/>
            <person name="LaButti K."/>
            <person name="Pangilinan J."/>
            <person name="Ruiz-duenas F.J."/>
            <person name="Barrasa J.M."/>
            <person name="Sanchez-Garcia M."/>
            <person name="Camarero S."/>
            <person name="Miyauchi S."/>
            <person name="Serrano A."/>
            <person name="Linde D."/>
            <person name="Babiker R."/>
            <person name="Drula E."/>
            <person name="Ayuso-Fernandez I."/>
            <person name="Pacheco R."/>
            <person name="Padilla G."/>
            <person name="Ferreira P."/>
            <person name="Barriuso J."/>
            <person name="Kellner H."/>
            <person name="Castanera R."/>
            <person name="Alfaro M."/>
            <person name="Ramirez L."/>
            <person name="Pisabarro A.G."/>
            <person name="Kuo A."/>
            <person name="Tritt A."/>
            <person name="Lipzen A."/>
            <person name="He G."/>
            <person name="Yan M."/>
            <person name="Ng V."/>
            <person name="Cullen D."/>
            <person name="Martin F."/>
            <person name="Rosso M.-N."/>
            <person name="Henrissat B."/>
            <person name="Hibbett D."/>
            <person name="Martinez A.T."/>
            <person name="Grigoriev I.V."/>
        </authorList>
    </citation>
    <scope>NUCLEOTIDE SEQUENCE</scope>
    <source>
        <strain evidence="1">AH 44721</strain>
    </source>
</reference>
<evidence type="ECO:0000313" key="2">
    <source>
        <dbReference type="Proteomes" id="UP000724874"/>
    </source>
</evidence>
<evidence type="ECO:0000313" key="1">
    <source>
        <dbReference type="EMBL" id="KAF8910607.1"/>
    </source>
</evidence>
<comment type="caution">
    <text evidence="1">The sequence shown here is derived from an EMBL/GenBank/DDBJ whole genome shotgun (WGS) entry which is preliminary data.</text>
</comment>
<sequence>MADLKARIGPKAIPGQFPHKTWVRPGYEAKPSSKRLALWQEERHGTEFDDGSTDDLDSSPVQLNTLTTNSQRKLSLFARMGIDEDTLEPVEVAKSLLDRIEVTADSGKYQDELSFRNATLGSRSMLIDVDALDEDYYDSRPLLNNSQPNVVVKPEPIEVDLVHFISFDCFLIQYSSTPC</sequence>
<protein>
    <submittedName>
        <fullName evidence="1">Uncharacterized protein</fullName>
    </submittedName>
</protein>
<organism evidence="1 2">
    <name type="scientific">Gymnopilus junonius</name>
    <name type="common">Spectacular rustgill mushroom</name>
    <name type="synonym">Gymnopilus spectabilis subsp. junonius</name>
    <dbReference type="NCBI Taxonomy" id="109634"/>
    <lineage>
        <taxon>Eukaryota</taxon>
        <taxon>Fungi</taxon>
        <taxon>Dikarya</taxon>
        <taxon>Basidiomycota</taxon>
        <taxon>Agaricomycotina</taxon>
        <taxon>Agaricomycetes</taxon>
        <taxon>Agaricomycetidae</taxon>
        <taxon>Agaricales</taxon>
        <taxon>Agaricineae</taxon>
        <taxon>Hymenogastraceae</taxon>
        <taxon>Gymnopilus</taxon>
    </lineage>
</organism>
<gene>
    <name evidence="1" type="ORF">CPB84DRAFT_1764115</name>
</gene>
<dbReference type="Proteomes" id="UP000724874">
    <property type="component" value="Unassembled WGS sequence"/>
</dbReference>
<accession>A0A9P5TU19</accession>
<keyword evidence="2" id="KW-1185">Reference proteome</keyword>
<dbReference type="AlphaFoldDB" id="A0A9P5TU19"/>
<name>A0A9P5TU19_GYMJU</name>
<proteinExistence type="predicted"/>
<dbReference type="EMBL" id="JADNYJ010000006">
    <property type="protein sequence ID" value="KAF8910607.1"/>
    <property type="molecule type" value="Genomic_DNA"/>
</dbReference>